<dbReference type="AlphaFoldDB" id="A0A2I7SJW3"/>
<evidence type="ECO:0000313" key="1">
    <source>
        <dbReference type="EMBL" id="AUS06144.1"/>
    </source>
</evidence>
<sequence length="78" mass="9012">MKTLRQAQSDKLGPRFSSKLIINNKYSIFFGFMLNTYDMVLSTVFERSREVKLQGYKVTALKRWCHSEGGTTEESLAQ</sequence>
<gene>
    <name evidence="1" type="ORF">C1A40_12090</name>
</gene>
<dbReference type="EMBL" id="CP025938">
    <property type="protein sequence ID" value="AUS06144.1"/>
    <property type="molecule type" value="Genomic_DNA"/>
</dbReference>
<dbReference type="KEGG" id="taj:C1A40_12090"/>
<dbReference type="Proteomes" id="UP000236592">
    <property type="component" value="Chromosome"/>
</dbReference>
<organism evidence="1 2">
    <name type="scientific">Pseudotamlana carrageenivorans</name>
    <dbReference type="NCBI Taxonomy" id="2069432"/>
    <lineage>
        <taxon>Bacteria</taxon>
        <taxon>Pseudomonadati</taxon>
        <taxon>Bacteroidota</taxon>
        <taxon>Flavobacteriia</taxon>
        <taxon>Flavobacteriales</taxon>
        <taxon>Flavobacteriaceae</taxon>
        <taxon>Pseudotamlana</taxon>
    </lineage>
</organism>
<proteinExistence type="predicted"/>
<keyword evidence="2" id="KW-1185">Reference proteome</keyword>
<reference evidence="2" key="1">
    <citation type="submission" date="2018-01" db="EMBL/GenBank/DDBJ databases">
        <title>Complete genome of Tamlana sp. UJ94.</title>
        <authorList>
            <person name="Jung J."/>
            <person name="Chung D."/>
            <person name="Bae S.S."/>
            <person name="Baek K."/>
        </authorList>
    </citation>
    <scope>NUCLEOTIDE SEQUENCE [LARGE SCALE GENOMIC DNA]</scope>
    <source>
        <strain evidence="2">UJ94</strain>
    </source>
</reference>
<accession>A0A2I7SJW3</accession>
<name>A0A2I7SJW3_9FLAO</name>
<evidence type="ECO:0000313" key="2">
    <source>
        <dbReference type="Proteomes" id="UP000236592"/>
    </source>
</evidence>
<protein>
    <submittedName>
        <fullName evidence="1">Uncharacterized protein</fullName>
    </submittedName>
</protein>